<protein>
    <submittedName>
        <fullName evidence="2">Uncharacterized protein</fullName>
    </submittedName>
</protein>
<evidence type="ECO:0000313" key="2">
    <source>
        <dbReference type="EMBL" id="KAH0738169.1"/>
    </source>
</evidence>
<evidence type="ECO:0000313" key="3">
    <source>
        <dbReference type="Proteomes" id="UP000826656"/>
    </source>
</evidence>
<dbReference type="EMBL" id="JAIVGD010000028">
    <property type="protein sequence ID" value="KAH0738169.1"/>
    <property type="molecule type" value="Genomic_DNA"/>
</dbReference>
<dbReference type="Proteomes" id="UP000826656">
    <property type="component" value="Unassembled WGS sequence"/>
</dbReference>
<proteinExistence type="predicted"/>
<reference evidence="2 3" key="1">
    <citation type="journal article" date="2021" name="bioRxiv">
        <title>Chromosome-scale and haplotype-resolved genome assembly of a tetraploid potato cultivar.</title>
        <authorList>
            <person name="Sun H."/>
            <person name="Jiao W.-B."/>
            <person name="Krause K."/>
            <person name="Campoy J.A."/>
            <person name="Goel M."/>
            <person name="Folz-Donahue K."/>
            <person name="Kukat C."/>
            <person name="Huettel B."/>
            <person name="Schneeberger K."/>
        </authorList>
    </citation>
    <scope>NUCLEOTIDE SEQUENCE [LARGE SCALE GENOMIC DNA]</scope>
    <source>
        <strain evidence="2">SolTubOtavaFocal</strain>
        <tissue evidence="2">Leaves</tissue>
    </source>
</reference>
<keyword evidence="3" id="KW-1185">Reference proteome</keyword>
<evidence type="ECO:0000256" key="1">
    <source>
        <dbReference type="SAM" id="MobiDB-lite"/>
    </source>
</evidence>
<sequence>MATSVTSQSAFKTNQSSLSNTDRLFPPLTHPNDASSSNPSLPCVPKEPNGNTDRVTVDPIPMKKIDIHYWSS</sequence>
<name>A0ABQ7TVS6_SOLTU</name>
<organism evidence="2 3">
    <name type="scientific">Solanum tuberosum</name>
    <name type="common">Potato</name>
    <dbReference type="NCBI Taxonomy" id="4113"/>
    <lineage>
        <taxon>Eukaryota</taxon>
        <taxon>Viridiplantae</taxon>
        <taxon>Streptophyta</taxon>
        <taxon>Embryophyta</taxon>
        <taxon>Tracheophyta</taxon>
        <taxon>Spermatophyta</taxon>
        <taxon>Magnoliopsida</taxon>
        <taxon>eudicotyledons</taxon>
        <taxon>Gunneridae</taxon>
        <taxon>Pentapetalae</taxon>
        <taxon>asterids</taxon>
        <taxon>lamiids</taxon>
        <taxon>Solanales</taxon>
        <taxon>Solanaceae</taxon>
        <taxon>Solanoideae</taxon>
        <taxon>Solaneae</taxon>
        <taxon>Solanum</taxon>
    </lineage>
</organism>
<comment type="caution">
    <text evidence="2">The sequence shown here is derived from an EMBL/GenBank/DDBJ whole genome shotgun (WGS) entry which is preliminary data.</text>
</comment>
<accession>A0ABQ7TVS6</accession>
<feature type="region of interest" description="Disordered" evidence="1">
    <location>
        <begin position="1"/>
        <end position="59"/>
    </location>
</feature>
<gene>
    <name evidence="2" type="ORF">KY290_036874</name>
</gene>
<feature type="compositionally biased region" description="Polar residues" evidence="1">
    <location>
        <begin position="1"/>
        <end position="22"/>
    </location>
</feature>